<gene>
    <name evidence="1" type="ORF">HNR39_004299</name>
</gene>
<evidence type="ECO:0000313" key="1">
    <source>
        <dbReference type="EMBL" id="MBB5202435.1"/>
    </source>
</evidence>
<reference evidence="1 2" key="1">
    <citation type="submission" date="2020-08" db="EMBL/GenBank/DDBJ databases">
        <title>Genomic Encyclopedia of Type Strains, Phase IV (KMG-IV): sequencing the most valuable type-strain genomes for metagenomic binning, comparative biology and taxonomic classification.</title>
        <authorList>
            <person name="Goeker M."/>
        </authorList>
    </citation>
    <scope>NUCLEOTIDE SEQUENCE [LARGE SCALE GENOMIC DNA]</scope>
    <source>
        <strain evidence="1 2">DSM 23240</strain>
    </source>
</reference>
<evidence type="ECO:0000313" key="2">
    <source>
        <dbReference type="Proteomes" id="UP000571084"/>
    </source>
</evidence>
<dbReference type="AlphaFoldDB" id="A0A840RX17"/>
<sequence length="126" mass="13938">MHGLRWKLDGDGKAATLFLPTDPPTAMRLTTAQIDEMVGVLGIFRATMEPSHTLEWPSGKKVVMEPFPRWFAERDALIGGTLLHLRDPRFGWLHYVFPPEAARELGQHLIAQADAPPQGPAESGAE</sequence>
<name>A0A840RX17_9BURK</name>
<dbReference type="Proteomes" id="UP000571084">
    <property type="component" value="Unassembled WGS sequence"/>
</dbReference>
<accession>A0A840RX17</accession>
<proteinExistence type="predicted"/>
<protein>
    <submittedName>
        <fullName evidence="1">Uncharacterized protein</fullName>
    </submittedName>
</protein>
<keyword evidence="2" id="KW-1185">Reference proteome</keyword>
<dbReference type="EMBL" id="JACHHQ010000015">
    <property type="protein sequence ID" value="MBB5202435.1"/>
    <property type="molecule type" value="Genomic_DNA"/>
</dbReference>
<organism evidence="1 2">
    <name type="scientific">Glaciimonas immobilis</name>
    <dbReference type="NCBI Taxonomy" id="728004"/>
    <lineage>
        <taxon>Bacteria</taxon>
        <taxon>Pseudomonadati</taxon>
        <taxon>Pseudomonadota</taxon>
        <taxon>Betaproteobacteria</taxon>
        <taxon>Burkholderiales</taxon>
        <taxon>Oxalobacteraceae</taxon>
        <taxon>Glaciimonas</taxon>
    </lineage>
</organism>
<dbReference type="RefSeq" id="WP_168057340.1">
    <property type="nucleotide sequence ID" value="NZ_JAAOZT010000018.1"/>
</dbReference>
<comment type="caution">
    <text evidence="1">The sequence shown here is derived from an EMBL/GenBank/DDBJ whole genome shotgun (WGS) entry which is preliminary data.</text>
</comment>